<organism evidence="2 3">
    <name type="scientific">Mycolicibacterium poriferae</name>
    <dbReference type="NCBI Taxonomy" id="39694"/>
    <lineage>
        <taxon>Bacteria</taxon>
        <taxon>Bacillati</taxon>
        <taxon>Actinomycetota</taxon>
        <taxon>Actinomycetes</taxon>
        <taxon>Mycobacteriales</taxon>
        <taxon>Mycobacteriaceae</taxon>
        <taxon>Mycolicibacterium</taxon>
    </lineage>
</organism>
<evidence type="ECO:0000256" key="1">
    <source>
        <dbReference type="SAM" id="MobiDB-lite"/>
    </source>
</evidence>
<evidence type="ECO:0000313" key="3">
    <source>
        <dbReference type="Proteomes" id="UP000466785"/>
    </source>
</evidence>
<reference evidence="2 3" key="1">
    <citation type="journal article" date="2019" name="Emerg. Microbes Infect.">
        <title>Comprehensive subspecies identification of 175 nontuberculous mycobacteria species based on 7547 genomic profiles.</title>
        <authorList>
            <person name="Matsumoto Y."/>
            <person name="Kinjo T."/>
            <person name="Motooka D."/>
            <person name="Nabeya D."/>
            <person name="Jung N."/>
            <person name="Uechi K."/>
            <person name="Horii T."/>
            <person name="Iida T."/>
            <person name="Fujita J."/>
            <person name="Nakamura S."/>
        </authorList>
    </citation>
    <scope>NUCLEOTIDE SEQUENCE [LARGE SCALE GENOMIC DNA]</scope>
    <source>
        <strain evidence="2 3">JCM 12603</strain>
    </source>
</reference>
<protein>
    <submittedName>
        <fullName evidence="2">Uncharacterized protein</fullName>
    </submittedName>
</protein>
<feature type="region of interest" description="Disordered" evidence="1">
    <location>
        <begin position="34"/>
        <end position="64"/>
    </location>
</feature>
<gene>
    <name evidence="2" type="ORF">MPOR_48970</name>
</gene>
<dbReference type="AlphaFoldDB" id="A0A6N4VGW9"/>
<dbReference type="KEGG" id="mpof:MPOR_48970"/>
<sequence>MSDLLAVLVFLAIPSAVLLTARFVNRRAERRETWSARHHTGGTGVGHHALPGAFAGGHYRQGGQ</sequence>
<keyword evidence="3" id="KW-1185">Reference proteome</keyword>
<proteinExistence type="predicted"/>
<dbReference type="Proteomes" id="UP000466785">
    <property type="component" value="Chromosome"/>
</dbReference>
<name>A0A6N4VGW9_9MYCO</name>
<evidence type="ECO:0000313" key="2">
    <source>
        <dbReference type="EMBL" id="BBX53871.1"/>
    </source>
</evidence>
<accession>A0A6N4VGW9</accession>
<dbReference type="EMBL" id="AP022570">
    <property type="protein sequence ID" value="BBX53871.1"/>
    <property type="molecule type" value="Genomic_DNA"/>
</dbReference>